<organism evidence="3 4">
    <name type="scientific">Trametes coccinea (strain BRFM310)</name>
    <name type="common">Pycnoporus coccineus</name>
    <dbReference type="NCBI Taxonomy" id="1353009"/>
    <lineage>
        <taxon>Eukaryota</taxon>
        <taxon>Fungi</taxon>
        <taxon>Dikarya</taxon>
        <taxon>Basidiomycota</taxon>
        <taxon>Agaricomycotina</taxon>
        <taxon>Agaricomycetes</taxon>
        <taxon>Polyporales</taxon>
        <taxon>Polyporaceae</taxon>
        <taxon>Trametes</taxon>
    </lineage>
</organism>
<dbReference type="Proteomes" id="UP000193067">
    <property type="component" value="Unassembled WGS sequence"/>
</dbReference>
<dbReference type="EMBL" id="KZ084100">
    <property type="protein sequence ID" value="OSD03377.1"/>
    <property type="molecule type" value="Genomic_DNA"/>
</dbReference>
<gene>
    <name evidence="3" type="ORF">PYCCODRAFT_1466770</name>
</gene>
<feature type="coiled-coil region" evidence="1">
    <location>
        <begin position="2"/>
        <end position="29"/>
    </location>
</feature>
<feature type="region of interest" description="Disordered" evidence="2">
    <location>
        <begin position="391"/>
        <end position="420"/>
    </location>
</feature>
<evidence type="ECO:0000256" key="2">
    <source>
        <dbReference type="SAM" id="MobiDB-lite"/>
    </source>
</evidence>
<name>A0A1Y2IQL6_TRAC3</name>
<sequence>MTQGLEATVDALQIRVDYLENELVEMAQNNSSDKGHAPAGPGDSMHIVGGNTTVPESKRARDNALQDAIRKCLCSIMGIAQSSSELPAPIGDGTFWEFIESEDSEADGGPERWLRPDWDRPWAANKDGWLIEVIMRIRTRGDSYVTSLSKEHLKSLSDEAYTSAIKSSFDTMVRKWQSKTSQRGKSAKETHLIRNKINNRKRAKADERGRVRHQVPAALDVCYDFQFTWPYQSTEESEEETVIPVSRTQAIDPDTDTEAAGRGGQDPQSARQEKILVSHRPAWRLQPTADMLRAVDVERAKLREAKLAVPGRGNQGNGAYKARRQGSPRSFKETKLPDVRKVQNSRCIPRNMVAPEWLASEHGKKFDTRVLIADAMVGVPNVGAGLQLQDGENVLGQGSDGAGGEGAEDELEYLDPQLRD</sequence>
<reference evidence="3 4" key="1">
    <citation type="journal article" date="2015" name="Biotechnol. Biofuels">
        <title>Enhanced degradation of softwood versus hardwood by the white-rot fungus Pycnoporus coccineus.</title>
        <authorList>
            <person name="Couturier M."/>
            <person name="Navarro D."/>
            <person name="Chevret D."/>
            <person name="Henrissat B."/>
            <person name="Piumi F."/>
            <person name="Ruiz-Duenas F.J."/>
            <person name="Martinez A.T."/>
            <person name="Grigoriev I.V."/>
            <person name="Riley R."/>
            <person name="Lipzen A."/>
            <person name="Berrin J.G."/>
            <person name="Master E.R."/>
            <person name="Rosso M.N."/>
        </authorList>
    </citation>
    <scope>NUCLEOTIDE SEQUENCE [LARGE SCALE GENOMIC DNA]</scope>
    <source>
        <strain evidence="3 4">BRFM310</strain>
    </source>
</reference>
<protein>
    <submittedName>
        <fullName evidence="3">Uncharacterized protein</fullName>
    </submittedName>
</protein>
<proteinExistence type="predicted"/>
<dbReference type="OrthoDB" id="2744586at2759"/>
<evidence type="ECO:0000313" key="3">
    <source>
        <dbReference type="EMBL" id="OSD03377.1"/>
    </source>
</evidence>
<evidence type="ECO:0000256" key="1">
    <source>
        <dbReference type="SAM" id="Coils"/>
    </source>
</evidence>
<feature type="region of interest" description="Disordered" evidence="2">
    <location>
        <begin position="310"/>
        <end position="338"/>
    </location>
</feature>
<accession>A0A1Y2IQL6</accession>
<dbReference type="AlphaFoldDB" id="A0A1Y2IQL6"/>
<keyword evidence="1" id="KW-0175">Coiled coil</keyword>
<feature type="region of interest" description="Disordered" evidence="2">
    <location>
        <begin position="250"/>
        <end position="271"/>
    </location>
</feature>
<evidence type="ECO:0000313" key="4">
    <source>
        <dbReference type="Proteomes" id="UP000193067"/>
    </source>
</evidence>
<keyword evidence="4" id="KW-1185">Reference proteome</keyword>